<dbReference type="AlphaFoldDB" id="A0A1Y5FI37"/>
<evidence type="ECO:0000313" key="1">
    <source>
        <dbReference type="EMBL" id="OUR99854.1"/>
    </source>
</evidence>
<reference evidence="2" key="1">
    <citation type="journal article" date="2017" name="Proc. Natl. Acad. Sci. U.S.A.">
        <title>Simulation of Deepwater Horizon oil plume reveals substrate specialization within a complex community of hydrocarbon-degraders.</title>
        <authorList>
            <person name="Hu P."/>
            <person name="Dubinsky E.A."/>
            <person name="Probst A.J."/>
            <person name="Wang J."/>
            <person name="Sieber C.M.K."/>
            <person name="Tom L.M."/>
            <person name="Gardinali P."/>
            <person name="Banfield J.F."/>
            <person name="Atlas R.M."/>
            <person name="Andersen G.L."/>
        </authorList>
    </citation>
    <scope>NUCLEOTIDE SEQUENCE [LARGE SCALE GENOMIC DNA]</scope>
</reference>
<protein>
    <submittedName>
        <fullName evidence="1">Uncharacterized protein</fullName>
    </submittedName>
</protein>
<accession>A0A1Y5FI37</accession>
<comment type="caution">
    <text evidence="1">The sequence shown here is derived from an EMBL/GenBank/DDBJ whole genome shotgun (WGS) entry which is preliminary data.</text>
</comment>
<gene>
    <name evidence="1" type="ORF">A9Q84_02160</name>
</gene>
<sequence>MENFNDIADWKPKKLRTLRNNLNNRLASFKTSGEKAKDLQKGNKLSGLGETECQTLLKQVTTLLKNQK</sequence>
<evidence type="ECO:0000313" key="2">
    <source>
        <dbReference type="Proteomes" id="UP000196531"/>
    </source>
</evidence>
<dbReference type="Proteomes" id="UP000196531">
    <property type="component" value="Unassembled WGS sequence"/>
</dbReference>
<name>A0A1Y5FI37_9BACT</name>
<proteinExistence type="predicted"/>
<organism evidence="1 2">
    <name type="scientific">Halobacteriovorax marinus</name>
    <dbReference type="NCBI Taxonomy" id="97084"/>
    <lineage>
        <taxon>Bacteria</taxon>
        <taxon>Pseudomonadati</taxon>
        <taxon>Bdellovibrionota</taxon>
        <taxon>Bacteriovoracia</taxon>
        <taxon>Bacteriovoracales</taxon>
        <taxon>Halobacteriovoraceae</taxon>
        <taxon>Halobacteriovorax</taxon>
    </lineage>
</organism>
<dbReference type="EMBL" id="MAAO01000002">
    <property type="protein sequence ID" value="OUR99854.1"/>
    <property type="molecule type" value="Genomic_DNA"/>
</dbReference>